<dbReference type="Proteomes" id="UP000216354">
    <property type="component" value="Unassembled WGS sequence"/>
</dbReference>
<reference evidence="1 4" key="2">
    <citation type="submission" date="2017-05" db="EMBL/GenBank/DDBJ databases">
        <title>Complete and WGS of Bordetella genogroups.</title>
        <authorList>
            <person name="Spilker T."/>
            <person name="LiPuma J."/>
        </authorList>
    </citation>
    <scope>NUCLEOTIDE SEQUENCE [LARGE SCALE GENOMIC DNA]</scope>
    <source>
        <strain evidence="1 4">AU17610</strain>
    </source>
</reference>
<organism evidence="1 4">
    <name type="scientific">Bordetella genomosp. 1</name>
    <dbReference type="NCBI Taxonomy" id="1395607"/>
    <lineage>
        <taxon>Bacteria</taxon>
        <taxon>Pseudomonadati</taxon>
        <taxon>Pseudomonadota</taxon>
        <taxon>Betaproteobacteria</taxon>
        <taxon>Burkholderiales</taxon>
        <taxon>Alcaligenaceae</taxon>
        <taxon>Bordetella</taxon>
    </lineage>
</organism>
<dbReference type="Proteomes" id="UP000217005">
    <property type="component" value="Unassembled WGS sequence"/>
</dbReference>
<reference evidence="2 3" key="1">
    <citation type="submission" date="2017-05" db="EMBL/GenBank/DDBJ databases">
        <title>Complete and WGS of Bordetella genogroups.</title>
        <authorList>
            <person name="Spilker T."/>
            <person name="Lipuma J."/>
        </authorList>
    </citation>
    <scope>NUCLEOTIDE SEQUENCE [LARGE SCALE GENOMIC DNA]</scope>
    <source>
        <strain evidence="2 3">AU9795</strain>
    </source>
</reference>
<dbReference type="EMBL" id="NEVR01000007">
    <property type="protein sequence ID" value="OZI55819.1"/>
    <property type="molecule type" value="Genomic_DNA"/>
</dbReference>
<evidence type="ECO:0000313" key="1">
    <source>
        <dbReference type="EMBL" id="OZI28761.1"/>
    </source>
</evidence>
<dbReference type="AlphaFoldDB" id="A0A261RV44"/>
<evidence type="ECO:0000313" key="2">
    <source>
        <dbReference type="EMBL" id="OZI55819.1"/>
    </source>
</evidence>
<dbReference type="EMBL" id="NEVL01000006">
    <property type="protein sequence ID" value="OZI28761.1"/>
    <property type="molecule type" value="Genomic_DNA"/>
</dbReference>
<sequence>MPQMTHPHMTLSDLFQAGEGITGPAWMPVYDLAAYLAAADRAVGWTSDMMAARESHKLRLAEYQAIVDLCAAFQPDGFDEGSHYRRIDASESRLVAILADNAADPHPSYARLLVRLVERGIVTRRPA</sequence>
<keyword evidence="3" id="KW-1185">Reference proteome</keyword>
<evidence type="ECO:0000313" key="4">
    <source>
        <dbReference type="Proteomes" id="UP000217005"/>
    </source>
</evidence>
<name>A0A261RV44_9BORD</name>
<gene>
    <name evidence="2" type="ORF">CAL27_24570</name>
    <name evidence="1" type="ORF">CEG14_22725</name>
</gene>
<accession>A0A261RV44</accession>
<evidence type="ECO:0000313" key="3">
    <source>
        <dbReference type="Proteomes" id="UP000216354"/>
    </source>
</evidence>
<comment type="caution">
    <text evidence="1">The sequence shown here is derived from an EMBL/GenBank/DDBJ whole genome shotgun (WGS) entry which is preliminary data.</text>
</comment>
<protein>
    <submittedName>
        <fullName evidence="1">Uncharacterized protein</fullName>
    </submittedName>
</protein>
<proteinExistence type="predicted"/>